<name>A0A0F9N7A3_9ZZZZ</name>
<feature type="coiled-coil region" evidence="1">
    <location>
        <begin position="171"/>
        <end position="198"/>
    </location>
</feature>
<reference evidence="2" key="1">
    <citation type="journal article" date="2015" name="Nature">
        <title>Complex archaea that bridge the gap between prokaryotes and eukaryotes.</title>
        <authorList>
            <person name="Spang A."/>
            <person name="Saw J.H."/>
            <person name="Jorgensen S.L."/>
            <person name="Zaremba-Niedzwiedzka K."/>
            <person name="Martijn J."/>
            <person name="Lind A.E."/>
            <person name="van Eijk R."/>
            <person name="Schleper C."/>
            <person name="Guy L."/>
            <person name="Ettema T.J."/>
        </authorList>
    </citation>
    <scope>NUCLEOTIDE SEQUENCE</scope>
</reference>
<organism evidence="2">
    <name type="scientific">marine sediment metagenome</name>
    <dbReference type="NCBI Taxonomy" id="412755"/>
    <lineage>
        <taxon>unclassified sequences</taxon>
        <taxon>metagenomes</taxon>
        <taxon>ecological metagenomes</taxon>
    </lineage>
</organism>
<keyword evidence="1" id="KW-0175">Coiled coil</keyword>
<protein>
    <submittedName>
        <fullName evidence="2">Uncharacterized protein</fullName>
    </submittedName>
</protein>
<evidence type="ECO:0000313" key="2">
    <source>
        <dbReference type="EMBL" id="KKM84670.1"/>
    </source>
</evidence>
<gene>
    <name evidence="2" type="ORF">LCGC14_1296780</name>
</gene>
<sequence>MPSLFEAEVLELLRAKHRPPQWAFLTHVPNETGGARRVCDGLAMNLWRSQGMEVCGYEVKADRSDWRRELKDPAKADLIAGYCDRFDIVAPPGVVKPEELPVAWGLFEVRTNRKDARFLRRTITGKGIKPKPLDRLFVAALLRRVHAQISPETQIATARDEGFVSGRRAGLAQASDDAERWEERYNSAKKTVEDFEKASGISMRWQDPVKIGKAVAMLAHGARDERARLDRALGAVTGVAEVLAKVLAEFPAGDLLSGDPKAPFDP</sequence>
<comment type="caution">
    <text evidence="2">The sequence shown here is derived from an EMBL/GenBank/DDBJ whole genome shotgun (WGS) entry which is preliminary data.</text>
</comment>
<evidence type="ECO:0000256" key="1">
    <source>
        <dbReference type="SAM" id="Coils"/>
    </source>
</evidence>
<proteinExistence type="predicted"/>
<dbReference type="EMBL" id="LAZR01007529">
    <property type="protein sequence ID" value="KKM84670.1"/>
    <property type="molecule type" value="Genomic_DNA"/>
</dbReference>
<dbReference type="AlphaFoldDB" id="A0A0F9N7A3"/>
<accession>A0A0F9N7A3</accession>